<reference evidence="1" key="1">
    <citation type="submission" date="2023-01" db="EMBL/GenBank/DDBJ databases">
        <title>Genome assembly of the deep-sea coral Lophelia pertusa.</title>
        <authorList>
            <person name="Herrera S."/>
            <person name="Cordes E."/>
        </authorList>
    </citation>
    <scope>NUCLEOTIDE SEQUENCE</scope>
    <source>
        <strain evidence="1">USNM1676648</strain>
        <tissue evidence="1">Polyp</tissue>
    </source>
</reference>
<dbReference type="EMBL" id="MU827367">
    <property type="protein sequence ID" value="KAJ7351051.1"/>
    <property type="molecule type" value="Genomic_DNA"/>
</dbReference>
<feature type="non-terminal residue" evidence="1">
    <location>
        <position position="1"/>
    </location>
</feature>
<organism evidence="1 2">
    <name type="scientific">Desmophyllum pertusum</name>
    <dbReference type="NCBI Taxonomy" id="174260"/>
    <lineage>
        <taxon>Eukaryota</taxon>
        <taxon>Metazoa</taxon>
        <taxon>Cnidaria</taxon>
        <taxon>Anthozoa</taxon>
        <taxon>Hexacorallia</taxon>
        <taxon>Scleractinia</taxon>
        <taxon>Caryophylliina</taxon>
        <taxon>Caryophylliidae</taxon>
        <taxon>Desmophyllum</taxon>
    </lineage>
</organism>
<evidence type="ECO:0000313" key="1">
    <source>
        <dbReference type="EMBL" id="KAJ7351051.1"/>
    </source>
</evidence>
<sequence>ESNEDEIFKLTEELEELKITNESLQRSIAKKGSCPQCTQLKNKSSYSPSDETKQCLVAELKHQLEAAESEHKNTINVYRLQLLNAYQHEMDPQIQEALQIITKLRSSEQFC</sequence>
<dbReference type="AlphaFoldDB" id="A0A9W9YIB2"/>
<proteinExistence type="predicted"/>
<dbReference type="Proteomes" id="UP001163046">
    <property type="component" value="Unassembled WGS sequence"/>
</dbReference>
<gene>
    <name evidence="1" type="primary">RAI14_2</name>
    <name evidence="1" type="ORF">OS493_037004</name>
</gene>
<comment type="caution">
    <text evidence="1">The sequence shown here is derived from an EMBL/GenBank/DDBJ whole genome shotgun (WGS) entry which is preliminary data.</text>
</comment>
<keyword evidence="2" id="KW-1185">Reference proteome</keyword>
<evidence type="ECO:0000313" key="2">
    <source>
        <dbReference type="Proteomes" id="UP001163046"/>
    </source>
</evidence>
<protein>
    <submittedName>
        <fullName evidence="1">Spermatogenesis</fullName>
    </submittedName>
</protein>
<accession>A0A9W9YIB2</accession>
<name>A0A9W9YIB2_9CNID</name>